<comment type="caution">
    <text evidence="1">The sequence shown here is derived from an EMBL/GenBank/DDBJ whole genome shotgun (WGS) entry which is preliminary data.</text>
</comment>
<organism evidence="1 2">
    <name type="scientific">Agaricus bisporus var. burnettii</name>
    <dbReference type="NCBI Taxonomy" id="192524"/>
    <lineage>
        <taxon>Eukaryota</taxon>
        <taxon>Fungi</taxon>
        <taxon>Dikarya</taxon>
        <taxon>Basidiomycota</taxon>
        <taxon>Agaricomycotina</taxon>
        <taxon>Agaricomycetes</taxon>
        <taxon>Agaricomycetidae</taxon>
        <taxon>Agaricales</taxon>
        <taxon>Agaricineae</taxon>
        <taxon>Agaricaceae</taxon>
        <taxon>Agaricus</taxon>
    </lineage>
</organism>
<reference evidence="1 2" key="1">
    <citation type="journal article" name="Sci. Rep.">
        <title>Telomere-to-telomere assembled and centromere annotated genomes of the two main subspecies of the button mushroom Agaricus bisporus reveal especially polymorphic chromosome ends.</title>
        <authorList>
            <person name="Sonnenberg A.S.M."/>
            <person name="Sedaghat-Telgerd N."/>
            <person name="Lavrijssen B."/>
            <person name="Ohm R.A."/>
            <person name="Hendrickx P.M."/>
            <person name="Scholtmeijer K."/>
            <person name="Baars J.J.P."/>
            <person name="van Peer A."/>
        </authorList>
    </citation>
    <scope>NUCLEOTIDE SEQUENCE [LARGE SCALE GENOMIC DNA]</scope>
    <source>
        <strain evidence="1 2">H119_p4</strain>
    </source>
</reference>
<dbReference type="Proteomes" id="UP000629468">
    <property type="component" value="Unassembled WGS sequence"/>
</dbReference>
<accession>A0A8H7KJN2</accession>
<name>A0A8H7KJN2_AGABI</name>
<dbReference type="AlphaFoldDB" id="A0A8H7KJN2"/>
<dbReference type="EMBL" id="JABXXO010000003">
    <property type="protein sequence ID" value="KAF7782403.1"/>
    <property type="molecule type" value="Genomic_DNA"/>
</dbReference>
<gene>
    <name evidence="1" type="ORF">Agabi119p4_1779</name>
</gene>
<proteinExistence type="predicted"/>
<evidence type="ECO:0000313" key="1">
    <source>
        <dbReference type="EMBL" id="KAF7782403.1"/>
    </source>
</evidence>
<sequence length="93" mass="10407">MLIRTNNASSLPHATRLLICPANSFTLTPWNSRDTASTPPPTPRLIYLSELLSKLSRYLGTAMGSDSISFSTHLPHVYQSRERNSFSSIRLDE</sequence>
<evidence type="ECO:0000313" key="2">
    <source>
        <dbReference type="Proteomes" id="UP000629468"/>
    </source>
</evidence>
<protein>
    <submittedName>
        <fullName evidence="1">Uncharacterized protein</fullName>
    </submittedName>
</protein>